<dbReference type="OrthoDB" id="191596at2"/>
<dbReference type="AlphaFoldDB" id="A0A4Q1C3U6"/>
<dbReference type="InterPro" id="IPR013976">
    <property type="entry name" value="HDOD"/>
</dbReference>
<dbReference type="InterPro" id="IPR052340">
    <property type="entry name" value="RNase_Y/CdgJ"/>
</dbReference>
<name>A0A4Q1C3U6_9BACT</name>
<reference evidence="2 3" key="1">
    <citation type="submission" date="2019-01" db="EMBL/GenBank/DDBJ databases">
        <title>Lacunisphaera sp. strain TWA-58.</title>
        <authorList>
            <person name="Chen W.-M."/>
        </authorList>
    </citation>
    <scope>NUCLEOTIDE SEQUENCE [LARGE SCALE GENOMIC DNA]</scope>
    <source>
        <strain evidence="2 3">TWA-58</strain>
    </source>
</reference>
<accession>A0A4Q1C3U6</accession>
<dbReference type="PANTHER" id="PTHR33525:SF3">
    <property type="entry name" value="RIBONUCLEASE Y"/>
    <property type="match status" value="1"/>
</dbReference>
<dbReference type="EMBL" id="SDHX01000002">
    <property type="protein sequence ID" value="RXK53032.1"/>
    <property type="molecule type" value="Genomic_DNA"/>
</dbReference>
<organism evidence="2 3">
    <name type="scientific">Oleiharenicola lentus</name>
    <dbReference type="NCBI Taxonomy" id="2508720"/>
    <lineage>
        <taxon>Bacteria</taxon>
        <taxon>Pseudomonadati</taxon>
        <taxon>Verrucomicrobiota</taxon>
        <taxon>Opitutia</taxon>
        <taxon>Opitutales</taxon>
        <taxon>Opitutaceae</taxon>
        <taxon>Oleiharenicola</taxon>
    </lineage>
</organism>
<dbReference type="Gene3D" id="1.10.3210.10">
    <property type="entry name" value="Hypothetical protein af1432"/>
    <property type="match status" value="1"/>
</dbReference>
<sequence>MLRLTSSPFNTALTLDEVVRDLEHLPSAPRVLPRLKQLLCDGNTAMSEVVEMIRLDPGIAARVLQFGNSAYFSQGLRCYTVEEAVNRVGYEHIYELVSTAVASQVLVRPLCTYGLEAEDLWQNSIACALATEVLADRLNVDRNVAYTVGLLHCLGMVVIDDWATRRQPSLRLVSRGLPLETCEEERACLGFHHAEAGAALLRFWAFPQVISEPVRWQYLPGGTAAHNQLASLLHAAKWVRTRVLHPELSVATPQPALLKRLGLNLTQLQTVAGEVEHRLRAINRQLETDLPTHSLSFPAGERTIVGSGIRRTG</sequence>
<dbReference type="Pfam" id="PF08668">
    <property type="entry name" value="HDOD"/>
    <property type="match status" value="1"/>
</dbReference>
<evidence type="ECO:0000313" key="3">
    <source>
        <dbReference type="Proteomes" id="UP000290218"/>
    </source>
</evidence>
<dbReference type="RefSeq" id="WP_129048622.1">
    <property type="nucleotide sequence ID" value="NZ_SDHX01000002.1"/>
</dbReference>
<dbReference type="PROSITE" id="PS51833">
    <property type="entry name" value="HDOD"/>
    <property type="match status" value="1"/>
</dbReference>
<proteinExistence type="predicted"/>
<dbReference type="Proteomes" id="UP000290218">
    <property type="component" value="Unassembled WGS sequence"/>
</dbReference>
<keyword evidence="3" id="KW-1185">Reference proteome</keyword>
<gene>
    <name evidence="2" type="ORF">ESB00_15070</name>
</gene>
<protein>
    <submittedName>
        <fullName evidence="2">HDOD domain-containing protein</fullName>
    </submittedName>
</protein>
<dbReference type="SUPFAM" id="SSF109604">
    <property type="entry name" value="HD-domain/PDEase-like"/>
    <property type="match status" value="1"/>
</dbReference>
<evidence type="ECO:0000259" key="1">
    <source>
        <dbReference type="PROSITE" id="PS51833"/>
    </source>
</evidence>
<evidence type="ECO:0000313" key="2">
    <source>
        <dbReference type="EMBL" id="RXK53032.1"/>
    </source>
</evidence>
<feature type="domain" description="HDOD" evidence="1">
    <location>
        <begin position="25"/>
        <end position="220"/>
    </location>
</feature>
<comment type="caution">
    <text evidence="2">The sequence shown here is derived from an EMBL/GenBank/DDBJ whole genome shotgun (WGS) entry which is preliminary data.</text>
</comment>
<dbReference type="PANTHER" id="PTHR33525">
    <property type="match status" value="1"/>
</dbReference>